<organism evidence="1 2">
    <name type="scientific">Pseudohoeflea coraliihabitans</name>
    <dbReference type="NCBI Taxonomy" id="2860393"/>
    <lineage>
        <taxon>Bacteria</taxon>
        <taxon>Pseudomonadati</taxon>
        <taxon>Pseudomonadota</taxon>
        <taxon>Alphaproteobacteria</taxon>
        <taxon>Hyphomicrobiales</taxon>
        <taxon>Rhizobiaceae</taxon>
        <taxon>Pseudohoeflea</taxon>
    </lineage>
</organism>
<dbReference type="RefSeq" id="WP_219200814.1">
    <property type="nucleotide sequence ID" value="NZ_JAHWQX010000002.1"/>
</dbReference>
<dbReference type="Proteomes" id="UP001430804">
    <property type="component" value="Unassembled WGS sequence"/>
</dbReference>
<dbReference type="EMBL" id="JAHWQX010000002">
    <property type="protein sequence ID" value="MBW3096846.1"/>
    <property type="molecule type" value="Genomic_DNA"/>
</dbReference>
<reference evidence="1" key="1">
    <citation type="submission" date="2021-07" db="EMBL/GenBank/DDBJ databases">
        <title>Pseudohoeflea marina sp. nov. a polyhydroxyalcanoate-producing bacterium.</title>
        <authorList>
            <person name="Zheng W."/>
            <person name="Yu S."/>
            <person name="Huang Y."/>
        </authorList>
    </citation>
    <scope>NUCLEOTIDE SEQUENCE</scope>
    <source>
        <strain evidence="1">DP4N28-3</strain>
    </source>
</reference>
<protein>
    <submittedName>
        <fullName evidence="1">Uncharacterized protein</fullName>
    </submittedName>
</protein>
<name>A0ABS6WLL3_9HYPH</name>
<evidence type="ECO:0000313" key="1">
    <source>
        <dbReference type="EMBL" id="MBW3096846.1"/>
    </source>
</evidence>
<proteinExistence type="predicted"/>
<accession>A0ABS6WLL3</accession>
<gene>
    <name evidence="1" type="ORF">KY465_06100</name>
</gene>
<comment type="caution">
    <text evidence="1">The sequence shown here is derived from an EMBL/GenBank/DDBJ whole genome shotgun (WGS) entry which is preliminary data.</text>
</comment>
<evidence type="ECO:0000313" key="2">
    <source>
        <dbReference type="Proteomes" id="UP001430804"/>
    </source>
</evidence>
<sequence length="105" mass="11297">MTESKHTPGPWAFEVNVWGSILSTDYGEAENLKAGRAWDEDISIAANVDWDVIGEEEIAANARLIAAAPELLEALEETLIVATRNEDGDFADRARAAIAKAKGDA</sequence>
<keyword evidence="2" id="KW-1185">Reference proteome</keyword>